<comment type="caution">
    <text evidence="1">The sequence shown here is derived from an EMBL/GenBank/DDBJ whole genome shotgun (WGS) entry which is preliminary data.</text>
</comment>
<evidence type="ECO:0000313" key="2">
    <source>
        <dbReference type="Proteomes" id="UP001058074"/>
    </source>
</evidence>
<sequence>MNLYIDLNCVYLILALVGIIALVLLIITLFRVSTLIKNINIIISSNKDNIQKVCNDAPEISGNIKEATENAKSVTEVVTEVTADAIVAKESFQSNFETIKDILNIVLSVFSKK</sequence>
<protein>
    <submittedName>
        <fullName evidence="1">Uncharacterized protein</fullName>
    </submittedName>
</protein>
<dbReference type="Proteomes" id="UP001058074">
    <property type="component" value="Unassembled WGS sequence"/>
</dbReference>
<proteinExistence type="predicted"/>
<evidence type="ECO:0000313" key="1">
    <source>
        <dbReference type="EMBL" id="GKX65997.1"/>
    </source>
</evidence>
<dbReference type="EMBL" id="BROD01000001">
    <property type="protein sequence ID" value="GKX65997.1"/>
    <property type="molecule type" value="Genomic_DNA"/>
</dbReference>
<accession>A0ACB5RA29</accession>
<keyword evidence="2" id="KW-1185">Reference proteome</keyword>
<reference evidence="1" key="1">
    <citation type="journal article" date="2025" name="Int. J. Syst. Evol. Microbiol.">
        <title>Inconstantimicrobium mannanitabidum sp. nov., a novel member of the family Clostridiaceae isolated from anoxic soil under the treatment of reductive soil disinfestation.</title>
        <authorList>
            <person name="Ueki A."/>
            <person name="Tonouchi A."/>
            <person name="Honma S."/>
            <person name="Kaku N."/>
            <person name="Ueki K."/>
        </authorList>
    </citation>
    <scope>NUCLEOTIDE SEQUENCE</scope>
    <source>
        <strain evidence="1">TW13</strain>
    </source>
</reference>
<gene>
    <name evidence="1" type="ORF">rsdtw13_12550</name>
</gene>
<name>A0ACB5RA29_9CLOT</name>
<organism evidence="1 2">
    <name type="scientific">Inconstantimicrobium mannanitabidum</name>
    <dbReference type="NCBI Taxonomy" id="1604901"/>
    <lineage>
        <taxon>Bacteria</taxon>
        <taxon>Bacillati</taxon>
        <taxon>Bacillota</taxon>
        <taxon>Clostridia</taxon>
        <taxon>Eubacteriales</taxon>
        <taxon>Clostridiaceae</taxon>
        <taxon>Inconstantimicrobium</taxon>
    </lineage>
</organism>